<organism evidence="1 2">
    <name type="scientific">Cucumis melo var. makuwa</name>
    <name type="common">Oriental melon</name>
    <dbReference type="NCBI Taxonomy" id="1194695"/>
    <lineage>
        <taxon>Eukaryota</taxon>
        <taxon>Viridiplantae</taxon>
        <taxon>Streptophyta</taxon>
        <taxon>Embryophyta</taxon>
        <taxon>Tracheophyta</taxon>
        <taxon>Spermatophyta</taxon>
        <taxon>Magnoliopsida</taxon>
        <taxon>eudicotyledons</taxon>
        <taxon>Gunneridae</taxon>
        <taxon>Pentapetalae</taxon>
        <taxon>rosids</taxon>
        <taxon>fabids</taxon>
        <taxon>Cucurbitales</taxon>
        <taxon>Cucurbitaceae</taxon>
        <taxon>Benincaseae</taxon>
        <taxon>Cucumis</taxon>
    </lineage>
</organism>
<name>A0A5A7UM02_CUCMM</name>
<reference evidence="1 2" key="1">
    <citation type="submission" date="2019-08" db="EMBL/GenBank/DDBJ databases">
        <title>Draft genome sequences of two oriental melons (Cucumis melo L. var makuwa).</title>
        <authorList>
            <person name="Kwon S.-Y."/>
        </authorList>
    </citation>
    <scope>NUCLEOTIDE SEQUENCE [LARGE SCALE GENOMIC DNA]</scope>
    <source>
        <strain evidence="2">cv. SW 3</strain>
        <tissue evidence="1">Leaf</tissue>
    </source>
</reference>
<evidence type="ECO:0000313" key="2">
    <source>
        <dbReference type="Proteomes" id="UP000321393"/>
    </source>
</evidence>
<dbReference type="EMBL" id="SSTE01008830">
    <property type="protein sequence ID" value="KAA0054561.1"/>
    <property type="molecule type" value="Genomic_DNA"/>
</dbReference>
<sequence>MTLHLMEPEQRGQPSTSVLPSQSRLMLGSVLPWMSGFGVFRTHWPTSFCRNFSTTRFLQRRRVDMHSLSSCISPTRCRPLSSQVHTYLHILCTCHLLPPSVDLAANPNGCPEVGNPQAHLTFEVGESSAQSRHHVQGEISCPTSGDPQERYWKGEDSLIQSTSINSMEPQIRKPLLSTNANGGQWRPIASLMEVCFEVCLEEDHIGAMSILSALTIDFATFSARSPVLNNEKHNERPIPVYQYCKKQWHTKDPLNILCPTFCMLVMIKEELQTAHWLPLLGKGFELEEDDWYWPAQ</sequence>
<comment type="caution">
    <text evidence="1">The sequence shown here is derived from an EMBL/GenBank/DDBJ whole genome shotgun (WGS) entry which is preliminary data.</text>
</comment>
<proteinExistence type="predicted"/>
<gene>
    <name evidence="1" type="ORF">E6C27_scaffold24G003510</name>
</gene>
<accession>A0A5A7UM02</accession>
<dbReference type="Proteomes" id="UP000321393">
    <property type="component" value="Unassembled WGS sequence"/>
</dbReference>
<evidence type="ECO:0000313" key="1">
    <source>
        <dbReference type="EMBL" id="KAA0054561.1"/>
    </source>
</evidence>
<protein>
    <submittedName>
        <fullName evidence="1">Uncharacterized protein</fullName>
    </submittedName>
</protein>
<dbReference type="AlphaFoldDB" id="A0A5A7UM02"/>